<keyword evidence="2" id="KW-1185">Reference proteome</keyword>
<evidence type="ECO:0000313" key="1">
    <source>
        <dbReference type="EMBL" id="KAK4010991.1"/>
    </source>
</evidence>
<accession>A0ABQ9ZDJ9</accession>
<reference evidence="1 2" key="1">
    <citation type="journal article" date="2023" name="Nucleic Acids Res.">
        <title>The hologenome of Daphnia magna reveals possible DNA methylation and microbiome-mediated evolution of the host genome.</title>
        <authorList>
            <person name="Chaturvedi A."/>
            <person name="Li X."/>
            <person name="Dhandapani V."/>
            <person name="Marshall H."/>
            <person name="Kissane S."/>
            <person name="Cuenca-Cambronero M."/>
            <person name="Asole G."/>
            <person name="Calvet F."/>
            <person name="Ruiz-Romero M."/>
            <person name="Marangio P."/>
            <person name="Guigo R."/>
            <person name="Rago D."/>
            <person name="Mirbahai L."/>
            <person name="Eastwood N."/>
            <person name="Colbourne J.K."/>
            <person name="Zhou J."/>
            <person name="Mallon E."/>
            <person name="Orsini L."/>
        </authorList>
    </citation>
    <scope>NUCLEOTIDE SEQUENCE [LARGE SCALE GENOMIC DNA]</scope>
    <source>
        <strain evidence="1">LRV0_1</strain>
    </source>
</reference>
<comment type="caution">
    <text evidence="1">The sequence shown here is derived from an EMBL/GenBank/DDBJ whole genome shotgun (WGS) entry which is preliminary data.</text>
</comment>
<evidence type="ECO:0000313" key="2">
    <source>
        <dbReference type="Proteomes" id="UP001234178"/>
    </source>
</evidence>
<organism evidence="1 2">
    <name type="scientific">Daphnia magna</name>
    <dbReference type="NCBI Taxonomy" id="35525"/>
    <lineage>
        <taxon>Eukaryota</taxon>
        <taxon>Metazoa</taxon>
        <taxon>Ecdysozoa</taxon>
        <taxon>Arthropoda</taxon>
        <taxon>Crustacea</taxon>
        <taxon>Branchiopoda</taxon>
        <taxon>Diplostraca</taxon>
        <taxon>Cladocera</taxon>
        <taxon>Anomopoda</taxon>
        <taxon>Daphniidae</taxon>
        <taxon>Daphnia</taxon>
    </lineage>
</organism>
<proteinExistence type="predicted"/>
<protein>
    <recommendedName>
        <fullName evidence="3">AraC family transcriptional regulator</fullName>
    </recommendedName>
</protein>
<name>A0ABQ9ZDJ9_9CRUS</name>
<dbReference type="EMBL" id="JAOYFB010000003">
    <property type="protein sequence ID" value="KAK4010991.1"/>
    <property type="molecule type" value="Genomic_DNA"/>
</dbReference>
<sequence>MIVSDYIGLNREEDIIKVSTTLNTPTSFQYFTRKYRKRSSMAVSRYYRSSYTHDLLHAQKPASLLVIVD</sequence>
<gene>
    <name evidence="1" type="ORF">OUZ56_020111</name>
</gene>
<evidence type="ECO:0008006" key="3">
    <source>
        <dbReference type="Google" id="ProtNLM"/>
    </source>
</evidence>
<dbReference type="Proteomes" id="UP001234178">
    <property type="component" value="Unassembled WGS sequence"/>
</dbReference>